<evidence type="ECO:0000313" key="1">
    <source>
        <dbReference type="EMBL" id="MBK1868423.1"/>
    </source>
</evidence>
<dbReference type="EMBL" id="JAENHL010000007">
    <property type="protein sequence ID" value="MBK1868423.1"/>
    <property type="molecule type" value="Genomic_DNA"/>
</dbReference>
<dbReference type="Proteomes" id="UP000616151">
    <property type="component" value="Unassembled WGS sequence"/>
</dbReference>
<comment type="caution">
    <text evidence="1">The sequence shown here is derived from an EMBL/GenBank/DDBJ whole genome shotgun (WGS) entry which is preliminary data.</text>
</comment>
<organism evidence="1 2">
    <name type="scientific">Taklimakanibacter albus</name>
    <dbReference type="NCBI Taxonomy" id="2800327"/>
    <lineage>
        <taxon>Bacteria</taxon>
        <taxon>Pseudomonadati</taxon>
        <taxon>Pseudomonadota</taxon>
        <taxon>Alphaproteobacteria</taxon>
        <taxon>Hyphomicrobiales</taxon>
        <taxon>Aestuariivirgaceae</taxon>
        <taxon>Taklimakanibacter</taxon>
    </lineage>
</organism>
<evidence type="ECO:0000313" key="2">
    <source>
        <dbReference type="Proteomes" id="UP000616151"/>
    </source>
</evidence>
<keyword evidence="2" id="KW-1185">Reference proteome</keyword>
<keyword evidence="1" id="KW-0067">ATP-binding</keyword>
<name>A0ACC5R725_9HYPH</name>
<protein>
    <submittedName>
        <fullName evidence="1">ABC transporter ATP-binding protein</fullName>
    </submittedName>
</protein>
<accession>A0ACC5R725</accession>
<sequence length="261" mass="28520">MHHRAAATAVVPPKLEVREVGVSFATRNGRFDALAGVSMRVAENELVAIVGGSGCGKSTLLKVIGGLLPATTGAVLVDGRAIEGPGADRGMVFQSYSLYPWLSVYENVAFGLRLRGASEAAIKERVEHHLAIVSLYERRNASPHELSGGMKQRVAIARALANEPSLLLLDEPFGALDAQTRARMQEFLLDLWGRTRMTMLIITHDIEEAVFLSNRVYLMKGPPGRIVTERTIDLPAQREGGVKFSPRFNELRRELLAHLTG</sequence>
<reference evidence="1" key="1">
    <citation type="submission" date="2021-01" db="EMBL/GenBank/DDBJ databases">
        <authorList>
            <person name="Sun Q."/>
        </authorList>
    </citation>
    <scope>NUCLEOTIDE SEQUENCE</scope>
    <source>
        <strain evidence="1">YIM B02566</strain>
    </source>
</reference>
<keyword evidence="1" id="KW-0547">Nucleotide-binding</keyword>
<gene>
    <name evidence="1" type="ORF">JHL16_18865</name>
</gene>
<proteinExistence type="predicted"/>